<dbReference type="Gene3D" id="3.40.50.150">
    <property type="entry name" value="Vaccinia Virus protein VP39"/>
    <property type="match status" value="1"/>
</dbReference>
<dbReference type="InterPro" id="IPR013216">
    <property type="entry name" value="Methyltransf_11"/>
</dbReference>
<dbReference type="EMBL" id="JAHJDP010000063">
    <property type="protein sequence ID" value="MBU2691458.1"/>
    <property type="molecule type" value="Genomic_DNA"/>
</dbReference>
<dbReference type="GO" id="GO:0008757">
    <property type="term" value="F:S-adenosylmethionine-dependent methyltransferase activity"/>
    <property type="evidence" value="ECO:0007669"/>
    <property type="project" value="InterPro"/>
</dbReference>
<dbReference type="AlphaFoldDB" id="A0A948RUW9"/>
<organism evidence="2 3">
    <name type="scientific">Eiseniibacteriota bacterium</name>
    <dbReference type="NCBI Taxonomy" id="2212470"/>
    <lineage>
        <taxon>Bacteria</taxon>
        <taxon>Candidatus Eiseniibacteriota</taxon>
    </lineage>
</organism>
<dbReference type="CDD" id="cd02440">
    <property type="entry name" value="AdoMet_MTases"/>
    <property type="match status" value="1"/>
</dbReference>
<dbReference type="GO" id="GO:0032259">
    <property type="term" value="P:methylation"/>
    <property type="evidence" value="ECO:0007669"/>
    <property type="project" value="UniProtKB-KW"/>
</dbReference>
<dbReference type="PANTHER" id="PTHR43591">
    <property type="entry name" value="METHYLTRANSFERASE"/>
    <property type="match status" value="1"/>
</dbReference>
<keyword evidence="2" id="KW-0489">Methyltransferase</keyword>
<name>A0A948RUW9_UNCEI</name>
<proteinExistence type="predicted"/>
<gene>
    <name evidence="2" type="ORF">KJ970_11075</name>
</gene>
<dbReference type="InterPro" id="IPR029063">
    <property type="entry name" value="SAM-dependent_MTases_sf"/>
</dbReference>
<feature type="domain" description="Methyltransferase type 11" evidence="1">
    <location>
        <begin position="2"/>
        <end position="85"/>
    </location>
</feature>
<accession>A0A948RUW9</accession>
<dbReference type="Proteomes" id="UP000777784">
    <property type="component" value="Unassembled WGS sequence"/>
</dbReference>
<comment type="caution">
    <text evidence="2">The sequence shown here is derived from an EMBL/GenBank/DDBJ whole genome shotgun (WGS) entry which is preliminary data.</text>
</comment>
<dbReference type="Pfam" id="PF08241">
    <property type="entry name" value="Methyltransf_11"/>
    <property type="match status" value="1"/>
</dbReference>
<protein>
    <submittedName>
        <fullName evidence="2">Class I SAM-dependent methyltransferase</fullName>
    </submittedName>
</protein>
<keyword evidence="2" id="KW-0808">Transferase</keyword>
<dbReference type="SUPFAM" id="SSF53335">
    <property type="entry name" value="S-adenosyl-L-methionine-dependent methyltransferases"/>
    <property type="match status" value="1"/>
</dbReference>
<evidence type="ECO:0000313" key="2">
    <source>
        <dbReference type="EMBL" id="MBU2691458.1"/>
    </source>
</evidence>
<evidence type="ECO:0000313" key="3">
    <source>
        <dbReference type="Proteomes" id="UP000777784"/>
    </source>
</evidence>
<evidence type="ECO:0000259" key="1">
    <source>
        <dbReference type="Pfam" id="PF08241"/>
    </source>
</evidence>
<reference evidence="2" key="1">
    <citation type="submission" date="2021-05" db="EMBL/GenBank/DDBJ databases">
        <title>Energy efficiency and biological interactions define the core microbiome of deep oligotrophic groundwater.</title>
        <authorList>
            <person name="Mehrshad M."/>
            <person name="Lopez-Fernandez M."/>
            <person name="Bell E."/>
            <person name="Bernier-Latmani R."/>
            <person name="Bertilsson S."/>
            <person name="Dopson M."/>
        </authorList>
    </citation>
    <scope>NUCLEOTIDE SEQUENCE</scope>
    <source>
        <strain evidence="2">Modern_marine.mb.64</strain>
    </source>
</reference>
<sequence>MEWLLAQGADVVGIDVSPNMLEVAQQRIGDTAVLQLADLEQPMPFLADSSFHVILSSGTLGYVRDWLALFREFSRVLRPGGCVVFSVGHPCSEYTLNETDDYFSTELREYTWRGLGDPIVVPCYRRPFSNILDPIVRAGFFIERMVEPVPTKQFAEVKPEEYAQLMRRPRVLCMRVRKSANGAL</sequence>